<dbReference type="Proteomes" id="UP000076154">
    <property type="component" value="Unassembled WGS sequence"/>
</dbReference>
<evidence type="ECO:0000313" key="2">
    <source>
        <dbReference type="Proteomes" id="UP000076154"/>
    </source>
</evidence>
<dbReference type="InParanoid" id="A0A369K8X0"/>
<dbReference type="PANTHER" id="PTHR45348:SF2">
    <property type="entry name" value="ZINC-TYPE ALCOHOL DEHYDROGENASE-LIKE PROTEIN C2E1P3.01"/>
    <property type="match status" value="1"/>
</dbReference>
<gene>
    <name evidence="1" type="primary">azaJ_0</name>
    <name evidence="1" type="ORF">Hypma_000144</name>
</gene>
<name>A0A369K8X0_HYPMA</name>
<dbReference type="Gene3D" id="3.40.50.720">
    <property type="entry name" value="NAD(P)-binding Rossmann-like Domain"/>
    <property type="match status" value="1"/>
</dbReference>
<sequence>MQSAPRRRVSHPAIASSCTAMIMRAGDTRFSRFQRYVLTKQEMTSHIGDTPFESASTAASTAGNAVSALHLHLGLDRPSPNLQPTTQSIAQGRNRPCMEWCLIHRLIRHSGGITGTVEYNLPGSQHVLSVPPPKAGYRVVTTASSKHTSYLQSLGASAVIDYTLPSTTLLSTLQSHGPYYRTFSAASQVVLGDLVSAQGGGSFLATMGVRPGVVLPPAVEGFFAQYLDDFLKPVHGEFTRWFYWEWLETAIRTGSLRLARVEVLPGGLEAIESGLRKLEKGVSSLKLIVDPSA</sequence>
<proteinExistence type="predicted"/>
<dbReference type="InterPro" id="IPR047122">
    <property type="entry name" value="Trans-enoyl_RdTase-like"/>
</dbReference>
<keyword evidence="2" id="KW-1185">Reference proteome</keyword>
<dbReference type="GO" id="GO:0016651">
    <property type="term" value="F:oxidoreductase activity, acting on NAD(P)H"/>
    <property type="evidence" value="ECO:0007669"/>
    <property type="project" value="InterPro"/>
</dbReference>
<reference evidence="1" key="1">
    <citation type="submission" date="2018-04" db="EMBL/GenBank/DDBJ databases">
        <title>Whole genome sequencing of Hypsizygus marmoreus.</title>
        <authorList>
            <person name="Choi I.-G."/>
            <person name="Min B."/>
            <person name="Kim J.-G."/>
            <person name="Kim S."/>
            <person name="Oh Y.-L."/>
            <person name="Kong W.-S."/>
            <person name="Park H."/>
            <person name="Jeong J."/>
            <person name="Song E.-S."/>
        </authorList>
    </citation>
    <scope>NUCLEOTIDE SEQUENCE [LARGE SCALE GENOMIC DNA]</scope>
    <source>
        <strain evidence="1">51987-8</strain>
    </source>
</reference>
<evidence type="ECO:0000313" key="1">
    <source>
        <dbReference type="EMBL" id="RDB31039.1"/>
    </source>
</evidence>
<dbReference type="STRING" id="39966.A0A369K8X0"/>
<dbReference type="AlphaFoldDB" id="A0A369K8X0"/>
<protein>
    <submittedName>
        <fullName evidence="1">Dehydrogenase azaJ</fullName>
    </submittedName>
</protein>
<dbReference type="OrthoDB" id="2747705at2759"/>
<accession>A0A369K8X0</accession>
<comment type="caution">
    <text evidence="1">The sequence shown here is derived from an EMBL/GenBank/DDBJ whole genome shotgun (WGS) entry which is preliminary data.</text>
</comment>
<dbReference type="PANTHER" id="PTHR45348">
    <property type="entry name" value="HYPOTHETICAL OXIDOREDUCTASE (EUROFUNG)"/>
    <property type="match status" value="1"/>
</dbReference>
<organism evidence="1 2">
    <name type="scientific">Hypsizygus marmoreus</name>
    <name type="common">White beech mushroom</name>
    <name type="synonym">Agaricus marmoreus</name>
    <dbReference type="NCBI Taxonomy" id="39966"/>
    <lineage>
        <taxon>Eukaryota</taxon>
        <taxon>Fungi</taxon>
        <taxon>Dikarya</taxon>
        <taxon>Basidiomycota</taxon>
        <taxon>Agaricomycotina</taxon>
        <taxon>Agaricomycetes</taxon>
        <taxon>Agaricomycetidae</taxon>
        <taxon>Agaricales</taxon>
        <taxon>Tricholomatineae</taxon>
        <taxon>Lyophyllaceae</taxon>
        <taxon>Hypsizygus</taxon>
    </lineage>
</organism>
<dbReference type="EMBL" id="LUEZ02000002">
    <property type="protein sequence ID" value="RDB31039.1"/>
    <property type="molecule type" value="Genomic_DNA"/>
</dbReference>
<dbReference type="Gene3D" id="3.90.180.10">
    <property type="entry name" value="Medium-chain alcohol dehydrogenases, catalytic domain"/>
    <property type="match status" value="1"/>
</dbReference>